<evidence type="ECO:0000256" key="3">
    <source>
        <dbReference type="SAM" id="Phobius"/>
    </source>
</evidence>
<dbReference type="OrthoDB" id="1728340at2759"/>
<dbReference type="AlphaFoldDB" id="A0A1Q9CKN5"/>
<keyword evidence="1" id="KW-0040">ANK repeat</keyword>
<evidence type="ECO:0000313" key="5">
    <source>
        <dbReference type="Proteomes" id="UP000186817"/>
    </source>
</evidence>
<gene>
    <name evidence="4" type="ORF">AK812_SmicGene35759</name>
</gene>
<accession>A0A1Q9CKN5</accession>
<name>A0A1Q9CKN5_SYMMI</name>
<feature type="repeat" description="ANK" evidence="1">
    <location>
        <begin position="258"/>
        <end position="287"/>
    </location>
</feature>
<dbReference type="EMBL" id="LSRX01001113">
    <property type="protein sequence ID" value="OLP83492.1"/>
    <property type="molecule type" value="Genomic_DNA"/>
</dbReference>
<keyword evidence="3" id="KW-1133">Transmembrane helix</keyword>
<feature type="region of interest" description="Disordered" evidence="2">
    <location>
        <begin position="227"/>
        <end position="250"/>
    </location>
</feature>
<evidence type="ECO:0000256" key="1">
    <source>
        <dbReference type="PROSITE-ProRule" id="PRU00023"/>
    </source>
</evidence>
<feature type="transmembrane region" description="Helical" evidence="3">
    <location>
        <begin position="74"/>
        <end position="96"/>
    </location>
</feature>
<evidence type="ECO:0000256" key="2">
    <source>
        <dbReference type="SAM" id="MobiDB-lite"/>
    </source>
</evidence>
<dbReference type="PROSITE" id="PS50088">
    <property type="entry name" value="ANK_REPEAT"/>
    <property type="match status" value="1"/>
</dbReference>
<comment type="caution">
    <text evidence="4">The sequence shown here is derived from an EMBL/GenBank/DDBJ whole genome shotgun (WGS) entry which is preliminary data.</text>
</comment>
<reference evidence="4 5" key="1">
    <citation type="submission" date="2016-02" db="EMBL/GenBank/DDBJ databases">
        <title>Genome analysis of coral dinoflagellate symbionts highlights evolutionary adaptations to a symbiotic lifestyle.</title>
        <authorList>
            <person name="Aranda M."/>
            <person name="Li Y."/>
            <person name="Liew Y.J."/>
            <person name="Baumgarten S."/>
            <person name="Simakov O."/>
            <person name="Wilson M."/>
            <person name="Piel J."/>
            <person name="Ashoor H."/>
            <person name="Bougouffa S."/>
            <person name="Bajic V.B."/>
            <person name="Ryu T."/>
            <person name="Ravasi T."/>
            <person name="Bayer T."/>
            <person name="Micklem G."/>
            <person name="Kim H."/>
            <person name="Bhak J."/>
            <person name="Lajeunesse T.C."/>
            <person name="Voolstra C.R."/>
        </authorList>
    </citation>
    <scope>NUCLEOTIDE SEQUENCE [LARGE SCALE GENOMIC DNA]</scope>
    <source>
        <strain evidence="4 5">CCMP2467</strain>
    </source>
</reference>
<sequence length="320" mass="34880">MAIAAGSLNTQCWFIEFVCPPDVGSTAQCGKKPTSCTAWSVPPEAVLPLVYWILFNSMAAYFLITWANRYARAGFVLAYTALQPFTSTVLTAALVVSGRFPSLSLPGWNALGGLGVVAGMLCILWDGKRQHEHDTAGHEREVPLNQARQVLPDVCEPRPWMASVVAVYGRRTFNPVLNLAALQHPEHGQPLTDAQDRRMSAARGENDAGRDGELLLEDRDLLAPKAKEAEAEPAEEWCSSRSPSAGTDKDAKGHICWTPLHFAARERHADCVELLLKTGAGFEQQLHAVGMASFCGAVERRPAVFVLRILRHPQVTGSTL</sequence>
<dbReference type="SMART" id="SM00248">
    <property type="entry name" value="ANK"/>
    <property type="match status" value="1"/>
</dbReference>
<feature type="region of interest" description="Disordered" evidence="2">
    <location>
        <begin position="185"/>
        <end position="214"/>
    </location>
</feature>
<organism evidence="4 5">
    <name type="scientific">Symbiodinium microadriaticum</name>
    <name type="common">Dinoflagellate</name>
    <name type="synonym">Zooxanthella microadriatica</name>
    <dbReference type="NCBI Taxonomy" id="2951"/>
    <lineage>
        <taxon>Eukaryota</taxon>
        <taxon>Sar</taxon>
        <taxon>Alveolata</taxon>
        <taxon>Dinophyceae</taxon>
        <taxon>Suessiales</taxon>
        <taxon>Symbiodiniaceae</taxon>
        <taxon>Symbiodinium</taxon>
    </lineage>
</organism>
<feature type="compositionally biased region" description="Basic and acidic residues" evidence="2">
    <location>
        <begin position="194"/>
        <end position="214"/>
    </location>
</feature>
<feature type="transmembrane region" description="Helical" evidence="3">
    <location>
        <begin position="49"/>
        <end position="67"/>
    </location>
</feature>
<dbReference type="InterPro" id="IPR002110">
    <property type="entry name" value="Ankyrin_rpt"/>
</dbReference>
<dbReference type="InterPro" id="IPR036770">
    <property type="entry name" value="Ankyrin_rpt-contain_sf"/>
</dbReference>
<dbReference type="Proteomes" id="UP000186817">
    <property type="component" value="Unassembled WGS sequence"/>
</dbReference>
<keyword evidence="5" id="KW-1185">Reference proteome</keyword>
<dbReference type="Gene3D" id="1.25.40.20">
    <property type="entry name" value="Ankyrin repeat-containing domain"/>
    <property type="match status" value="1"/>
</dbReference>
<feature type="transmembrane region" description="Helical" evidence="3">
    <location>
        <begin position="108"/>
        <end position="125"/>
    </location>
</feature>
<dbReference type="PROSITE" id="PS50297">
    <property type="entry name" value="ANK_REP_REGION"/>
    <property type="match status" value="1"/>
</dbReference>
<keyword evidence="3" id="KW-0812">Transmembrane</keyword>
<keyword evidence="3" id="KW-0472">Membrane</keyword>
<protein>
    <submittedName>
        <fullName evidence="4">WAT1-related protein</fullName>
    </submittedName>
</protein>
<evidence type="ECO:0000313" key="4">
    <source>
        <dbReference type="EMBL" id="OLP83492.1"/>
    </source>
</evidence>
<dbReference type="SUPFAM" id="SSF48403">
    <property type="entry name" value="Ankyrin repeat"/>
    <property type="match status" value="1"/>
</dbReference>
<proteinExistence type="predicted"/>
<dbReference type="Pfam" id="PF00023">
    <property type="entry name" value="Ank"/>
    <property type="match status" value="1"/>
</dbReference>